<feature type="compositionally biased region" description="Acidic residues" evidence="16">
    <location>
        <begin position="30"/>
        <end position="46"/>
    </location>
</feature>
<comment type="subcellular location">
    <subcellularLocation>
        <location evidence="2">Endoplasmic reticulum membrane</location>
        <topology evidence="2">Multi-pass membrane protein</topology>
    </subcellularLocation>
</comment>
<keyword evidence="11" id="KW-0256">Endoplasmic reticulum</keyword>
<feature type="transmembrane region" description="Helical" evidence="17">
    <location>
        <begin position="264"/>
        <end position="284"/>
    </location>
</feature>
<feature type="transmembrane region" description="Helical" evidence="17">
    <location>
        <begin position="86"/>
        <end position="105"/>
    </location>
</feature>
<keyword evidence="6" id="KW-0808">Transferase</keyword>
<proteinExistence type="inferred from homology"/>
<comment type="similarity">
    <text evidence="4">Belongs to the HRD1 family.</text>
</comment>
<organism evidence="19 20">
    <name type="scientific">Cylindrotheca closterium</name>
    <dbReference type="NCBI Taxonomy" id="2856"/>
    <lineage>
        <taxon>Eukaryota</taxon>
        <taxon>Sar</taxon>
        <taxon>Stramenopiles</taxon>
        <taxon>Ochrophyta</taxon>
        <taxon>Bacillariophyta</taxon>
        <taxon>Bacillariophyceae</taxon>
        <taxon>Bacillariophycidae</taxon>
        <taxon>Bacillariales</taxon>
        <taxon>Bacillariaceae</taxon>
        <taxon>Cylindrotheca</taxon>
    </lineage>
</organism>
<dbReference type="PROSITE" id="PS50089">
    <property type="entry name" value="ZF_RING_2"/>
    <property type="match status" value="1"/>
</dbReference>
<evidence type="ECO:0000259" key="18">
    <source>
        <dbReference type="PROSITE" id="PS50089"/>
    </source>
</evidence>
<keyword evidence="8" id="KW-0479">Metal-binding</keyword>
<keyword evidence="9 15" id="KW-0863">Zinc-finger</keyword>
<feature type="compositionally biased region" description="Basic and acidic residues" evidence="16">
    <location>
        <begin position="554"/>
        <end position="564"/>
    </location>
</feature>
<dbReference type="PANTHER" id="PTHR22763">
    <property type="entry name" value="RING ZINC FINGER PROTEIN"/>
    <property type="match status" value="1"/>
</dbReference>
<dbReference type="InterPro" id="IPR058051">
    <property type="entry name" value="Znf_RING_synoviolin"/>
</dbReference>
<feature type="transmembrane region" description="Helical" evidence="17">
    <location>
        <begin position="233"/>
        <end position="252"/>
    </location>
</feature>
<feature type="transmembrane region" description="Helical" evidence="17">
    <location>
        <begin position="185"/>
        <end position="202"/>
    </location>
</feature>
<dbReference type="GO" id="GO:0036503">
    <property type="term" value="P:ERAD pathway"/>
    <property type="evidence" value="ECO:0007669"/>
    <property type="project" value="TreeGrafter"/>
</dbReference>
<feature type="compositionally biased region" description="Low complexity" evidence="16">
    <location>
        <begin position="490"/>
        <end position="499"/>
    </location>
</feature>
<evidence type="ECO:0000256" key="17">
    <source>
        <dbReference type="SAM" id="Phobius"/>
    </source>
</evidence>
<dbReference type="EMBL" id="CAKOGP040001803">
    <property type="protein sequence ID" value="CAJ1952320.1"/>
    <property type="molecule type" value="Genomic_DNA"/>
</dbReference>
<dbReference type="InterPro" id="IPR050731">
    <property type="entry name" value="HRD1_E3_ubiq-ligases"/>
</dbReference>
<evidence type="ECO:0000256" key="3">
    <source>
        <dbReference type="ARBA" id="ARBA00004906"/>
    </source>
</evidence>
<name>A0AAD2JHU6_9STRA</name>
<evidence type="ECO:0000256" key="1">
    <source>
        <dbReference type="ARBA" id="ARBA00000900"/>
    </source>
</evidence>
<comment type="catalytic activity">
    <reaction evidence="1">
        <text>S-ubiquitinyl-[E2 ubiquitin-conjugating enzyme]-L-cysteine + [acceptor protein]-L-lysine = [E2 ubiquitin-conjugating enzyme]-L-cysteine + N(6)-ubiquitinyl-[acceptor protein]-L-lysine.</text>
        <dbReference type="EC" id="2.3.2.27"/>
    </reaction>
</comment>
<dbReference type="PANTHER" id="PTHR22763:SF184">
    <property type="entry name" value="E3 UBIQUITIN-PROTEIN LIGASE SYNOVIOLIN"/>
    <property type="match status" value="1"/>
</dbReference>
<dbReference type="AlphaFoldDB" id="A0AAD2JHU6"/>
<evidence type="ECO:0000256" key="9">
    <source>
        <dbReference type="ARBA" id="ARBA00022771"/>
    </source>
</evidence>
<protein>
    <recommendedName>
        <fullName evidence="5">RING-type E3 ubiquitin transferase</fullName>
        <ecNumber evidence="5">2.3.2.27</ecNumber>
    </recommendedName>
</protein>
<reference evidence="19" key="1">
    <citation type="submission" date="2023-08" db="EMBL/GenBank/DDBJ databases">
        <authorList>
            <person name="Audoor S."/>
            <person name="Bilcke G."/>
        </authorList>
    </citation>
    <scope>NUCLEOTIDE SEQUENCE</scope>
</reference>
<keyword evidence="14 17" id="KW-0472">Membrane</keyword>
<dbReference type="SUPFAM" id="SSF57850">
    <property type="entry name" value="RING/U-box"/>
    <property type="match status" value="1"/>
</dbReference>
<dbReference type="CDD" id="cd16479">
    <property type="entry name" value="RING-H2_synoviolin"/>
    <property type="match status" value="1"/>
</dbReference>
<evidence type="ECO:0000313" key="20">
    <source>
        <dbReference type="Proteomes" id="UP001295423"/>
    </source>
</evidence>
<dbReference type="Gene3D" id="3.30.40.10">
    <property type="entry name" value="Zinc/RING finger domain, C3HC4 (zinc finger)"/>
    <property type="match status" value="1"/>
</dbReference>
<dbReference type="InterPro" id="IPR013083">
    <property type="entry name" value="Znf_RING/FYVE/PHD"/>
</dbReference>
<feature type="transmembrane region" description="Helical" evidence="17">
    <location>
        <begin position="112"/>
        <end position="140"/>
    </location>
</feature>
<evidence type="ECO:0000256" key="5">
    <source>
        <dbReference type="ARBA" id="ARBA00012483"/>
    </source>
</evidence>
<evidence type="ECO:0000256" key="8">
    <source>
        <dbReference type="ARBA" id="ARBA00022723"/>
    </source>
</evidence>
<keyword evidence="10" id="KW-0833">Ubl conjugation pathway</keyword>
<dbReference type="GO" id="GO:0061630">
    <property type="term" value="F:ubiquitin protein ligase activity"/>
    <property type="evidence" value="ECO:0007669"/>
    <property type="project" value="UniProtKB-EC"/>
</dbReference>
<dbReference type="Pfam" id="PF25563">
    <property type="entry name" value="TPR_SYVN1_N"/>
    <property type="match status" value="1"/>
</dbReference>
<evidence type="ECO:0000256" key="7">
    <source>
        <dbReference type="ARBA" id="ARBA00022692"/>
    </source>
</evidence>
<evidence type="ECO:0000256" key="16">
    <source>
        <dbReference type="SAM" id="MobiDB-lite"/>
    </source>
</evidence>
<feature type="transmembrane region" description="Helical" evidence="17">
    <location>
        <begin position="333"/>
        <end position="354"/>
    </location>
</feature>
<evidence type="ECO:0000256" key="2">
    <source>
        <dbReference type="ARBA" id="ARBA00004477"/>
    </source>
</evidence>
<comment type="caution">
    <text evidence="19">The sequence shown here is derived from an EMBL/GenBank/DDBJ whole genome shotgun (WGS) entry which is preliminary data.</text>
</comment>
<gene>
    <name evidence="19" type="ORF">CYCCA115_LOCUS13493</name>
</gene>
<dbReference type="GO" id="GO:0005789">
    <property type="term" value="C:endoplasmic reticulum membrane"/>
    <property type="evidence" value="ECO:0007669"/>
    <property type="project" value="UniProtKB-SubCell"/>
</dbReference>
<dbReference type="GO" id="GO:0008270">
    <property type="term" value="F:zinc ion binding"/>
    <property type="evidence" value="ECO:0007669"/>
    <property type="project" value="UniProtKB-KW"/>
</dbReference>
<feature type="compositionally biased region" description="Acidic residues" evidence="16">
    <location>
        <begin position="500"/>
        <end position="518"/>
    </location>
</feature>
<feature type="region of interest" description="Disordered" evidence="16">
    <location>
        <begin position="464"/>
        <end position="586"/>
    </location>
</feature>
<feature type="region of interest" description="Disordered" evidence="16">
    <location>
        <begin position="1"/>
        <end position="69"/>
    </location>
</feature>
<dbReference type="InterPro" id="IPR057992">
    <property type="entry name" value="TPR_SYVN1_N"/>
</dbReference>
<dbReference type="InterPro" id="IPR001841">
    <property type="entry name" value="Znf_RING"/>
</dbReference>
<keyword evidence="13 17" id="KW-1133">Transmembrane helix</keyword>
<evidence type="ECO:0000256" key="10">
    <source>
        <dbReference type="ARBA" id="ARBA00022786"/>
    </source>
</evidence>
<evidence type="ECO:0000256" key="12">
    <source>
        <dbReference type="ARBA" id="ARBA00022833"/>
    </source>
</evidence>
<evidence type="ECO:0000256" key="15">
    <source>
        <dbReference type="PROSITE-ProRule" id="PRU00175"/>
    </source>
</evidence>
<evidence type="ECO:0000256" key="4">
    <source>
        <dbReference type="ARBA" id="ARBA00010089"/>
    </source>
</evidence>
<keyword evidence="7 17" id="KW-0812">Transmembrane</keyword>
<evidence type="ECO:0000256" key="11">
    <source>
        <dbReference type="ARBA" id="ARBA00022824"/>
    </source>
</evidence>
<sequence>MEAPQPQEESEAERRRRAEEAMEQMLLAQEEAEQELGNDGDDEDNGDFLHEEDMNGGDNNNQEENDDDELPFHRNLLEGNVERKSSFSYIRTSFMVAFALVYYALRTRQQWYLALVFLGSSKWAYIILGNFLVASLVWIFQTSVKVFLNGLRLAEAEGIGDFFRWNITETCIALTMFRSELNVKTMILFLVLVLAKSLHWVADMRESHLRMTEEAVVTSSSDWPKLQWQHLKLLVFMGSLQLMDILAVIQFAEDIIDNGATVSVLFAFEGAILLTSVISNILLWHVHAMDGLFHHWHETADSRSSRHHWIHIWKDHKATLVFAVEVQAQAAKFLFYVTFFAIVMTNYGMPINLFREVYVSFQALKSRLVAFGKYRQLMAKMSTFESPNQEEIDAEPICIICRDEMTIHTSVKLPGCGHIFHKSCLREWLVQQQTCPTCRSDIFAMDARQRRQLNLQDLMREQEQLQEQLHQQQHEHEEEVNEEGSIVPENDSNASGSDFSDGDSTDETEDESIVEEEAQGGTMHQSRLLDRNASLPRGIPGGGNDSSAPSAKAGTRDKRQRAERSPWAAAAAQRGSSNGEAASNLPASSQSVFPAFYRVVQDDGAPVYNDDASNLVSRVVPFGVVLLGQDLSWRYCDGEKRLMLRMPDGWITEQTVERIVAVPLDER</sequence>
<dbReference type="Pfam" id="PF13639">
    <property type="entry name" value="zf-RING_2"/>
    <property type="match status" value="1"/>
</dbReference>
<evidence type="ECO:0000256" key="6">
    <source>
        <dbReference type="ARBA" id="ARBA00022679"/>
    </source>
</evidence>
<feature type="domain" description="RING-type" evidence="18">
    <location>
        <begin position="398"/>
        <end position="439"/>
    </location>
</feature>
<keyword evidence="12" id="KW-0862">Zinc</keyword>
<evidence type="ECO:0000313" key="19">
    <source>
        <dbReference type="EMBL" id="CAJ1952320.1"/>
    </source>
</evidence>
<comment type="pathway">
    <text evidence="3">Protein modification; protein ubiquitination.</text>
</comment>
<evidence type="ECO:0000256" key="14">
    <source>
        <dbReference type="ARBA" id="ARBA00023136"/>
    </source>
</evidence>
<dbReference type="SMART" id="SM00184">
    <property type="entry name" value="RING"/>
    <property type="match status" value="1"/>
</dbReference>
<accession>A0AAD2JHU6</accession>
<dbReference type="EC" id="2.3.2.27" evidence="5"/>
<feature type="compositionally biased region" description="Polar residues" evidence="16">
    <location>
        <begin position="574"/>
        <end position="586"/>
    </location>
</feature>
<dbReference type="Proteomes" id="UP001295423">
    <property type="component" value="Unassembled WGS sequence"/>
</dbReference>
<dbReference type="GO" id="GO:0043161">
    <property type="term" value="P:proteasome-mediated ubiquitin-dependent protein catabolic process"/>
    <property type="evidence" value="ECO:0007669"/>
    <property type="project" value="TreeGrafter"/>
</dbReference>
<keyword evidence="20" id="KW-1185">Reference proteome</keyword>
<evidence type="ECO:0000256" key="13">
    <source>
        <dbReference type="ARBA" id="ARBA00022989"/>
    </source>
</evidence>